<evidence type="ECO:0000313" key="2">
    <source>
        <dbReference type="Proteomes" id="UP000789572"/>
    </source>
</evidence>
<dbReference type="AlphaFoldDB" id="A0A9N9DAK8"/>
<name>A0A9N9DAK8_9GLOM</name>
<evidence type="ECO:0000313" key="1">
    <source>
        <dbReference type="EMBL" id="CAG8629294.1"/>
    </source>
</evidence>
<keyword evidence="2" id="KW-1185">Reference proteome</keyword>
<feature type="non-terminal residue" evidence="1">
    <location>
        <position position="1"/>
    </location>
</feature>
<gene>
    <name evidence="1" type="ORF">POCULU_LOCUS8807</name>
</gene>
<dbReference type="Proteomes" id="UP000789572">
    <property type="component" value="Unassembled WGS sequence"/>
</dbReference>
<proteinExistence type="predicted"/>
<accession>A0A9N9DAK8</accession>
<sequence>QEKQNYKVFNQTQRKKDLFANYEEAAKDKEREAEIALLNQAQEEDDEENENWE</sequence>
<organism evidence="1 2">
    <name type="scientific">Paraglomus occultum</name>
    <dbReference type="NCBI Taxonomy" id="144539"/>
    <lineage>
        <taxon>Eukaryota</taxon>
        <taxon>Fungi</taxon>
        <taxon>Fungi incertae sedis</taxon>
        <taxon>Mucoromycota</taxon>
        <taxon>Glomeromycotina</taxon>
        <taxon>Glomeromycetes</taxon>
        <taxon>Paraglomerales</taxon>
        <taxon>Paraglomeraceae</taxon>
        <taxon>Paraglomus</taxon>
    </lineage>
</organism>
<comment type="caution">
    <text evidence="1">The sequence shown here is derived from an EMBL/GenBank/DDBJ whole genome shotgun (WGS) entry which is preliminary data.</text>
</comment>
<reference evidence="1" key="1">
    <citation type="submission" date="2021-06" db="EMBL/GenBank/DDBJ databases">
        <authorList>
            <person name="Kallberg Y."/>
            <person name="Tangrot J."/>
            <person name="Rosling A."/>
        </authorList>
    </citation>
    <scope>NUCLEOTIDE SEQUENCE</scope>
    <source>
        <strain evidence="1">IA702</strain>
    </source>
</reference>
<dbReference type="EMBL" id="CAJVPJ010002784">
    <property type="protein sequence ID" value="CAG8629294.1"/>
    <property type="molecule type" value="Genomic_DNA"/>
</dbReference>
<protein>
    <submittedName>
        <fullName evidence="1">3309_t:CDS:1</fullName>
    </submittedName>
</protein>